<evidence type="ECO:0000313" key="2">
    <source>
        <dbReference type="Proteomes" id="UP001500791"/>
    </source>
</evidence>
<dbReference type="EMBL" id="BAAAEJ010000001">
    <property type="protein sequence ID" value="GAA0377421.1"/>
    <property type="molecule type" value="Genomic_DNA"/>
</dbReference>
<organism evidence="1 2">
    <name type="scientific">Brevundimonas terrae</name>
    <dbReference type="NCBI Taxonomy" id="363631"/>
    <lineage>
        <taxon>Bacteria</taxon>
        <taxon>Pseudomonadati</taxon>
        <taxon>Pseudomonadota</taxon>
        <taxon>Alphaproteobacteria</taxon>
        <taxon>Caulobacterales</taxon>
        <taxon>Caulobacteraceae</taxon>
        <taxon>Brevundimonas</taxon>
    </lineage>
</organism>
<dbReference type="Proteomes" id="UP001500791">
    <property type="component" value="Unassembled WGS sequence"/>
</dbReference>
<reference evidence="2" key="1">
    <citation type="journal article" date="2019" name="Int. J. Syst. Evol. Microbiol.">
        <title>The Global Catalogue of Microorganisms (GCM) 10K type strain sequencing project: providing services to taxonomists for standard genome sequencing and annotation.</title>
        <authorList>
            <consortium name="The Broad Institute Genomics Platform"/>
            <consortium name="The Broad Institute Genome Sequencing Center for Infectious Disease"/>
            <person name="Wu L."/>
            <person name="Ma J."/>
        </authorList>
    </citation>
    <scope>NUCLEOTIDE SEQUENCE [LARGE SCALE GENOMIC DNA]</scope>
    <source>
        <strain evidence="2">JCM 13476</strain>
    </source>
</reference>
<keyword evidence="2" id="KW-1185">Reference proteome</keyword>
<protein>
    <submittedName>
        <fullName evidence="1">Uncharacterized protein</fullName>
    </submittedName>
</protein>
<comment type="caution">
    <text evidence="1">The sequence shown here is derived from an EMBL/GenBank/DDBJ whole genome shotgun (WGS) entry which is preliminary data.</text>
</comment>
<accession>A0ABP3HRK0</accession>
<name>A0ABP3HRK0_9CAUL</name>
<gene>
    <name evidence="1" type="ORF">GCM10009093_00710</name>
</gene>
<sequence>MDLGGIEGEIVLGHNRTADPEGCDGGNAKDGLVGLMHGETSEGDGVKAVNLRTLIISGATVSPNAGTENSMPST</sequence>
<evidence type="ECO:0000313" key="1">
    <source>
        <dbReference type="EMBL" id="GAA0377421.1"/>
    </source>
</evidence>
<proteinExistence type="predicted"/>